<name>A0A3A8HUI9_9BACT</name>
<evidence type="ECO:0000313" key="3">
    <source>
        <dbReference type="EMBL" id="RKG74545.1"/>
    </source>
</evidence>
<feature type="region of interest" description="Disordered" evidence="1">
    <location>
        <begin position="156"/>
        <end position="186"/>
    </location>
</feature>
<dbReference type="OrthoDB" id="9774179at2"/>
<dbReference type="SUPFAM" id="SSF54637">
    <property type="entry name" value="Thioesterase/thiol ester dehydrase-isomerase"/>
    <property type="match status" value="2"/>
</dbReference>
<accession>A0A3A8HUI9</accession>
<dbReference type="EMBL" id="RAVZ01000365">
    <property type="protein sequence ID" value="RKG74545.1"/>
    <property type="molecule type" value="Genomic_DNA"/>
</dbReference>
<proteinExistence type="predicted"/>
<evidence type="ECO:0000259" key="2">
    <source>
        <dbReference type="Pfam" id="PF01575"/>
    </source>
</evidence>
<dbReference type="PANTHER" id="PTHR43841:SF1">
    <property type="entry name" value="3-HYDROXYACYL-THIOESTER DEHYDRATASE X"/>
    <property type="match status" value="1"/>
</dbReference>
<reference evidence="4" key="1">
    <citation type="submission" date="2018-09" db="EMBL/GenBank/DDBJ databases">
        <authorList>
            <person name="Livingstone P.G."/>
            <person name="Whitworth D.E."/>
        </authorList>
    </citation>
    <scope>NUCLEOTIDE SEQUENCE [LARGE SCALE GENOMIC DNA]</scope>
    <source>
        <strain evidence="4">CA054A</strain>
    </source>
</reference>
<dbReference type="InterPro" id="IPR029069">
    <property type="entry name" value="HotDog_dom_sf"/>
</dbReference>
<feature type="compositionally biased region" description="Basic and acidic residues" evidence="1">
    <location>
        <begin position="159"/>
        <end position="173"/>
    </location>
</feature>
<protein>
    <submittedName>
        <fullName evidence="3">Acyl dehydratase</fullName>
    </submittedName>
</protein>
<evidence type="ECO:0000256" key="1">
    <source>
        <dbReference type="SAM" id="MobiDB-lite"/>
    </source>
</evidence>
<sequence>MSATIFDLHTLPAMPAALLRAAFTRRTARGTALPEMTLRAHGCRASPELLARYRAACGFDADGFLPVTYPQVLATPLHLGLLGLPEFPYPVLGTVHVRNHIQQHRRIADAAPLTVSCHFDGQRDVPAGQEFDLHTRVEAQESGELLWQAVTTMLRRNGARKDPEPGRKDRPPDEAQAARFAASRPSPWTVPADTGRRYARASGDFNPIHLTPLTARPFGFPRAIAHGMWTLARCVAELGEAAHADALRLDCDFKKPLLLPARVTFQTARESGGVAFRVLSEEGKPHLLGRLD</sequence>
<dbReference type="RefSeq" id="WP_120544901.1">
    <property type="nucleotide sequence ID" value="NZ_RAVZ01000365.1"/>
</dbReference>
<evidence type="ECO:0000313" key="4">
    <source>
        <dbReference type="Proteomes" id="UP000268094"/>
    </source>
</evidence>
<dbReference type="InterPro" id="IPR002539">
    <property type="entry name" value="MaoC-like_dom"/>
</dbReference>
<organism evidence="3 4">
    <name type="scientific">Corallococcus terminator</name>
    <dbReference type="NCBI Taxonomy" id="2316733"/>
    <lineage>
        <taxon>Bacteria</taxon>
        <taxon>Pseudomonadati</taxon>
        <taxon>Myxococcota</taxon>
        <taxon>Myxococcia</taxon>
        <taxon>Myxococcales</taxon>
        <taxon>Cystobacterineae</taxon>
        <taxon>Myxococcaceae</taxon>
        <taxon>Corallococcus</taxon>
    </lineage>
</organism>
<dbReference type="Gene3D" id="3.10.129.10">
    <property type="entry name" value="Hotdog Thioesterase"/>
    <property type="match status" value="1"/>
</dbReference>
<comment type="caution">
    <text evidence="3">The sequence shown here is derived from an EMBL/GenBank/DDBJ whole genome shotgun (WGS) entry which is preliminary data.</text>
</comment>
<dbReference type="Proteomes" id="UP000268094">
    <property type="component" value="Unassembled WGS sequence"/>
</dbReference>
<dbReference type="PANTHER" id="PTHR43841">
    <property type="entry name" value="3-HYDROXYACYL-THIOESTER DEHYDRATASE HTDX-RELATED"/>
    <property type="match status" value="1"/>
</dbReference>
<dbReference type="Pfam" id="PF01575">
    <property type="entry name" value="MaoC_dehydratas"/>
    <property type="match status" value="1"/>
</dbReference>
<dbReference type="AlphaFoldDB" id="A0A3A8HUI9"/>
<keyword evidence="4" id="KW-1185">Reference proteome</keyword>
<gene>
    <name evidence="3" type="ORF">D7V88_34755</name>
</gene>
<feature type="domain" description="MaoC-like" evidence="2">
    <location>
        <begin position="188"/>
        <end position="271"/>
    </location>
</feature>